<dbReference type="Proteomes" id="UP000590749">
    <property type="component" value="Unassembled WGS sequence"/>
</dbReference>
<name>A0A7W5FDA4_9ACTN</name>
<accession>A0A7W5FDA4</accession>
<evidence type="ECO:0000313" key="3">
    <source>
        <dbReference type="Proteomes" id="UP000590749"/>
    </source>
</evidence>
<dbReference type="RefSeq" id="WP_183218544.1">
    <property type="nucleotide sequence ID" value="NZ_BMPW01000024.1"/>
</dbReference>
<gene>
    <name evidence="2" type="ORF">FHR83_001891</name>
</gene>
<evidence type="ECO:0000256" key="1">
    <source>
        <dbReference type="SAM" id="MobiDB-lite"/>
    </source>
</evidence>
<evidence type="ECO:0000313" key="2">
    <source>
        <dbReference type="EMBL" id="MBB3094239.1"/>
    </source>
</evidence>
<feature type="compositionally biased region" description="Polar residues" evidence="1">
    <location>
        <begin position="1"/>
        <end position="13"/>
    </location>
</feature>
<dbReference type="EMBL" id="JACHXF010000003">
    <property type="protein sequence ID" value="MBB3094239.1"/>
    <property type="molecule type" value="Genomic_DNA"/>
</dbReference>
<reference evidence="2 3" key="1">
    <citation type="submission" date="2020-08" db="EMBL/GenBank/DDBJ databases">
        <title>Genomic Encyclopedia of Type Strains, Phase III (KMG-III): the genomes of soil and plant-associated and newly described type strains.</title>
        <authorList>
            <person name="Whitman W."/>
        </authorList>
    </citation>
    <scope>NUCLEOTIDE SEQUENCE [LARGE SCALE GENOMIC DNA]</scope>
    <source>
        <strain evidence="2 3">CECT 3287</strain>
    </source>
</reference>
<dbReference type="AlphaFoldDB" id="A0A7W5FDA4"/>
<comment type="caution">
    <text evidence="2">The sequence shown here is derived from an EMBL/GenBank/DDBJ whole genome shotgun (WGS) entry which is preliminary data.</text>
</comment>
<sequence>MSLPDLSTYTPQRSMPDAEFEGTTVPGLRADYFRKADGDRVASVGRYRYGGRDVLMAWGYADEKHCRRHAVHDPDHGWQDVVEGCPDVRFLRDGDGPVTGVEVRAPGGGWLRA</sequence>
<organism evidence="2 3">
    <name type="scientific">Actinoplanes campanulatus</name>
    <dbReference type="NCBI Taxonomy" id="113559"/>
    <lineage>
        <taxon>Bacteria</taxon>
        <taxon>Bacillati</taxon>
        <taxon>Actinomycetota</taxon>
        <taxon>Actinomycetes</taxon>
        <taxon>Micromonosporales</taxon>
        <taxon>Micromonosporaceae</taxon>
        <taxon>Actinoplanes</taxon>
    </lineage>
</organism>
<feature type="region of interest" description="Disordered" evidence="1">
    <location>
        <begin position="1"/>
        <end position="21"/>
    </location>
</feature>
<protein>
    <submittedName>
        <fullName evidence="2">Uncharacterized protein</fullName>
    </submittedName>
</protein>
<keyword evidence="3" id="KW-1185">Reference proteome</keyword>
<proteinExistence type="predicted"/>